<name>A0A9Q8P3Q7_PASFU</name>
<dbReference type="EMBL" id="CP090163">
    <property type="protein sequence ID" value="UJO11942.1"/>
    <property type="molecule type" value="Genomic_DNA"/>
</dbReference>
<evidence type="ECO:0000256" key="1">
    <source>
        <dbReference type="SAM" id="MobiDB-lite"/>
    </source>
</evidence>
<dbReference type="RefSeq" id="XP_047756308.1">
    <property type="nucleotide sequence ID" value="XM_047900000.1"/>
</dbReference>
<dbReference type="GeneID" id="71980730"/>
<feature type="region of interest" description="Disordered" evidence="1">
    <location>
        <begin position="308"/>
        <end position="398"/>
    </location>
</feature>
<feature type="region of interest" description="Disordered" evidence="1">
    <location>
        <begin position="29"/>
        <end position="92"/>
    </location>
</feature>
<sequence length="480" mass="52293">MVTPEEYESLPPSIQKKYFSSVERLRIAQKSAAHKRKKQPTERLPQSEPWLSPRPSMETLARPRTAHSFRPSGFSSSLPARTTRSERSEADVDEEQALRFLALPDKVKRSHFTPEELVLLTESSERALAAASASDEGPSRRTTIDRKGSIGLDSNGSIGSSLCRSSVSEGMAEYVAAKQWLELDAESIGSFDYPEEIVKIYARKGSISSMHSLAPTVASRTDARKKSFSRKHAIKLAPIPLPPPTLLPAVPPLPSPTTLSNLNKLVQPPGPNPAPTEAAPPTKYYKDSHARQKLREYLASPEKFDEALEFGFPGEPGLPLRSSSLASHLECPAEDEDEGLSAADSKDDEDDEAVAGSPRTPSVVHEAFTSITTPHSSLDSGVALPYAPGKASARSMSPTFDGREMTLRMTLTRPDLRAPEEELYAFQRKEVSGVDSSADPLALETLPVCNDHTGAHGAFAVRQASRGSFKQVWKNIRGKS</sequence>
<dbReference type="KEGG" id="ffu:CLAFUR5_00852"/>
<feature type="region of interest" description="Disordered" evidence="1">
    <location>
        <begin position="254"/>
        <end position="292"/>
    </location>
</feature>
<protein>
    <submittedName>
        <fullName evidence="2">Uncharacterized protein</fullName>
    </submittedName>
</protein>
<gene>
    <name evidence="2" type="ORF">CLAFUR5_00852</name>
</gene>
<dbReference type="AlphaFoldDB" id="A0A9Q8P3Q7"/>
<dbReference type="OMA" id="RKKLRMY"/>
<keyword evidence="3" id="KW-1185">Reference proteome</keyword>
<dbReference type="Proteomes" id="UP000756132">
    <property type="component" value="Chromosome 1"/>
</dbReference>
<feature type="compositionally biased region" description="Polar residues" evidence="1">
    <location>
        <begin position="73"/>
        <end position="82"/>
    </location>
</feature>
<organism evidence="2 3">
    <name type="scientific">Passalora fulva</name>
    <name type="common">Tomato leaf mold</name>
    <name type="synonym">Cladosporium fulvum</name>
    <dbReference type="NCBI Taxonomy" id="5499"/>
    <lineage>
        <taxon>Eukaryota</taxon>
        <taxon>Fungi</taxon>
        <taxon>Dikarya</taxon>
        <taxon>Ascomycota</taxon>
        <taxon>Pezizomycotina</taxon>
        <taxon>Dothideomycetes</taxon>
        <taxon>Dothideomycetidae</taxon>
        <taxon>Mycosphaerellales</taxon>
        <taxon>Mycosphaerellaceae</taxon>
        <taxon>Fulvia</taxon>
    </lineage>
</organism>
<proteinExistence type="predicted"/>
<reference evidence="2" key="2">
    <citation type="journal article" date="2022" name="Microb. Genom.">
        <title>A chromosome-scale genome assembly of the tomato pathogen Cladosporium fulvum reveals a compartmentalized genome architecture and the presence of a dispensable chromosome.</title>
        <authorList>
            <person name="Zaccaron A.Z."/>
            <person name="Chen L.H."/>
            <person name="Samaras A."/>
            <person name="Stergiopoulos I."/>
        </authorList>
    </citation>
    <scope>NUCLEOTIDE SEQUENCE</scope>
    <source>
        <strain evidence="2">Race5_Kim</strain>
    </source>
</reference>
<dbReference type="OrthoDB" id="5380370at2759"/>
<feature type="compositionally biased region" description="Polar residues" evidence="1">
    <location>
        <begin position="369"/>
        <end position="379"/>
    </location>
</feature>
<feature type="compositionally biased region" description="Basic and acidic residues" evidence="1">
    <location>
        <begin position="137"/>
        <end position="148"/>
    </location>
</feature>
<evidence type="ECO:0000313" key="2">
    <source>
        <dbReference type="EMBL" id="UJO11942.1"/>
    </source>
</evidence>
<accession>A0A9Q8P3Q7</accession>
<reference evidence="2" key="1">
    <citation type="submission" date="2021-12" db="EMBL/GenBank/DDBJ databases">
        <authorList>
            <person name="Zaccaron A."/>
            <person name="Stergiopoulos I."/>
        </authorList>
    </citation>
    <scope>NUCLEOTIDE SEQUENCE</scope>
    <source>
        <strain evidence="2">Race5_Kim</strain>
    </source>
</reference>
<feature type="region of interest" description="Disordered" evidence="1">
    <location>
        <begin position="128"/>
        <end position="151"/>
    </location>
</feature>
<evidence type="ECO:0000313" key="3">
    <source>
        <dbReference type="Proteomes" id="UP000756132"/>
    </source>
</evidence>